<evidence type="ECO:0000256" key="2">
    <source>
        <dbReference type="ARBA" id="ARBA00022692"/>
    </source>
</evidence>
<dbReference type="EMBL" id="OB660561">
    <property type="protein sequence ID" value="CAD7225385.1"/>
    <property type="molecule type" value="Genomic_DNA"/>
</dbReference>
<comment type="subcellular location">
    <subcellularLocation>
        <location evidence="1">Membrane</location>
        <topology evidence="1">Multi-pass membrane protein</topology>
    </subcellularLocation>
</comment>
<evidence type="ECO:0000259" key="8">
    <source>
        <dbReference type="Pfam" id="PF06814"/>
    </source>
</evidence>
<feature type="domain" description="GOST seven transmembrane" evidence="8">
    <location>
        <begin position="121"/>
        <end position="365"/>
    </location>
</feature>
<feature type="transmembrane region" description="Helical" evidence="7">
    <location>
        <begin position="123"/>
        <end position="142"/>
    </location>
</feature>
<protein>
    <recommendedName>
        <fullName evidence="8">GOST seven transmembrane domain-containing protein</fullName>
    </recommendedName>
</protein>
<evidence type="ECO:0000256" key="7">
    <source>
        <dbReference type="SAM" id="Phobius"/>
    </source>
</evidence>
<dbReference type="OrthoDB" id="19932at2759"/>
<feature type="transmembrane region" description="Helical" evidence="7">
    <location>
        <begin position="298"/>
        <end position="321"/>
    </location>
</feature>
<dbReference type="GO" id="GO:0005794">
    <property type="term" value="C:Golgi apparatus"/>
    <property type="evidence" value="ECO:0007669"/>
    <property type="project" value="TreeGrafter"/>
</dbReference>
<organism evidence="9">
    <name type="scientific">Cyprideis torosa</name>
    <dbReference type="NCBI Taxonomy" id="163714"/>
    <lineage>
        <taxon>Eukaryota</taxon>
        <taxon>Metazoa</taxon>
        <taxon>Ecdysozoa</taxon>
        <taxon>Arthropoda</taxon>
        <taxon>Crustacea</taxon>
        <taxon>Oligostraca</taxon>
        <taxon>Ostracoda</taxon>
        <taxon>Podocopa</taxon>
        <taxon>Podocopida</taxon>
        <taxon>Cytherocopina</taxon>
        <taxon>Cytheroidea</taxon>
        <taxon>Cytherideidae</taxon>
        <taxon>Cyprideis</taxon>
    </lineage>
</organism>
<evidence type="ECO:0000256" key="3">
    <source>
        <dbReference type="ARBA" id="ARBA00022729"/>
    </source>
</evidence>
<dbReference type="Pfam" id="PF06814">
    <property type="entry name" value="GOST_TM"/>
    <property type="match status" value="1"/>
</dbReference>
<gene>
    <name evidence="9" type="ORF">CTOB1V02_LOCUS3328</name>
</gene>
<dbReference type="PANTHER" id="PTHR21229">
    <property type="entry name" value="LUNG SEVEN TRANSMEMBRANE RECEPTOR"/>
    <property type="match status" value="1"/>
</dbReference>
<feature type="transmembrane region" description="Helical" evidence="7">
    <location>
        <begin position="154"/>
        <end position="174"/>
    </location>
</feature>
<name>A0A7R8ZN02_9CRUS</name>
<feature type="transmembrane region" description="Helical" evidence="7">
    <location>
        <begin position="341"/>
        <end position="358"/>
    </location>
</feature>
<keyword evidence="5 7" id="KW-0472">Membrane</keyword>
<sequence>MRLEDYLTSPWKVHMDYNRTSYIQAKPQELICGERTVPRPEPEENYSFASSYQKLPDDLKEKKDNDTSVSSSTKTPIFVIPETGMFLLLLKITASENITSHAELNLEIRGDYGFLSAADYPLLPFYGCMSILYLILGLFWLIVSARQWREILRIQFWIGAVILIGMLEKAMYYAEYQSINNSGQSKGLVMLAEIVSCGKRTIARVLVLIVSLGYGIVKPRLGIVLHRVLYVGALYFVLALFEAYLRLNRSQSEVAQQAQMAAIPIALVDSFLCYWIFSSLMATLRTLRLRRNVVKLNLYRHFTSVLVIAVVASIGFMLWQIQSQTFAVCVKNWSTIWLNDAFWHLLFSLVLVGIVILWRPAQNNQRYAFTPLLDAGDDVEASDDEEDLLPPEAFEGMKLRNKKRHSHEDQQAASERKIDEDLKWINENIPMSTAEAAIPSFVDSDEEIMTSKFELSKMQ</sequence>
<dbReference type="InterPro" id="IPR009637">
    <property type="entry name" value="GPR107/GPR108-like"/>
</dbReference>
<dbReference type="GO" id="GO:0042147">
    <property type="term" value="P:retrograde transport, endosome to Golgi"/>
    <property type="evidence" value="ECO:0007669"/>
    <property type="project" value="TreeGrafter"/>
</dbReference>
<feature type="region of interest" description="Disordered" evidence="6">
    <location>
        <begin position="400"/>
        <end position="419"/>
    </location>
</feature>
<proteinExistence type="predicted"/>
<reference evidence="9" key="1">
    <citation type="submission" date="2020-11" db="EMBL/GenBank/DDBJ databases">
        <authorList>
            <person name="Tran Van P."/>
        </authorList>
    </citation>
    <scope>NUCLEOTIDE SEQUENCE</scope>
</reference>
<feature type="transmembrane region" description="Helical" evidence="7">
    <location>
        <begin position="229"/>
        <end position="247"/>
    </location>
</feature>
<evidence type="ECO:0000313" key="9">
    <source>
        <dbReference type="EMBL" id="CAD7225385.1"/>
    </source>
</evidence>
<dbReference type="GO" id="GO:0005829">
    <property type="term" value="C:cytosol"/>
    <property type="evidence" value="ECO:0007669"/>
    <property type="project" value="GOC"/>
</dbReference>
<accession>A0A7R8ZN02</accession>
<keyword evidence="3" id="KW-0732">Signal</keyword>
<dbReference type="AlphaFoldDB" id="A0A7R8ZN02"/>
<evidence type="ECO:0000256" key="6">
    <source>
        <dbReference type="SAM" id="MobiDB-lite"/>
    </source>
</evidence>
<keyword evidence="4 7" id="KW-1133">Transmembrane helix</keyword>
<dbReference type="InterPro" id="IPR053937">
    <property type="entry name" value="GOST_TM"/>
</dbReference>
<dbReference type="PANTHER" id="PTHR21229:SF1">
    <property type="entry name" value="GH17801P"/>
    <property type="match status" value="1"/>
</dbReference>
<keyword evidence="2 7" id="KW-0812">Transmembrane</keyword>
<evidence type="ECO:0000256" key="1">
    <source>
        <dbReference type="ARBA" id="ARBA00004141"/>
    </source>
</evidence>
<feature type="transmembrane region" description="Helical" evidence="7">
    <location>
        <begin position="259"/>
        <end position="277"/>
    </location>
</feature>
<evidence type="ECO:0000256" key="5">
    <source>
        <dbReference type="ARBA" id="ARBA00023136"/>
    </source>
</evidence>
<dbReference type="GO" id="GO:0016020">
    <property type="term" value="C:membrane"/>
    <property type="evidence" value="ECO:0007669"/>
    <property type="project" value="UniProtKB-SubCell"/>
</dbReference>
<evidence type="ECO:0000256" key="4">
    <source>
        <dbReference type="ARBA" id="ARBA00022989"/>
    </source>
</evidence>
<feature type="compositionally biased region" description="Basic and acidic residues" evidence="6">
    <location>
        <begin position="406"/>
        <end position="419"/>
    </location>
</feature>